<dbReference type="GO" id="GO:0097745">
    <property type="term" value="P:mitochondrial tRNA 5'-end processing"/>
    <property type="evidence" value="ECO:0007669"/>
    <property type="project" value="TreeGrafter"/>
</dbReference>
<keyword evidence="8" id="KW-0496">Mitochondrion</keyword>
<gene>
    <name evidence="12" type="primary">LOC117207457</name>
</gene>
<dbReference type="AlphaFoldDB" id="A0A6P8LYQ8"/>
<keyword evidence="6" id="KW-0809">Transit peptide</keyword>
<organism evidence="11 12">
    <name type="scientific">Bombus bifarius</name>
    <dbReference type="NCBI Taxonomy" id="103933"/>
    <lineage>
        <taxon>Eukaryota</taxon>
        <taxon>Metazoa</taxon>
        <taxon>Ecdysozoa</taxon>
        <taxon>Arthropoda</taxon>
        <taxon>Hexapoda</taxon>
        <taxon>Insecta</taxon>
        <taxon>Pterygota</taxon>
        <taxon>Neoptera</taxon>
        <taxon>Endopterygota</taxon>
        <taxon>Hymenoptera</taxon>
        <taxon>Apocrita</taxon>
        <taxon>Aculeata</taxon>
        <taxon>Apoidea</taxon>
        <taxon>Anthophila</taxon>
        <taxon>Apidae</taxon>
        <taxon>Bombus</taxon>
        <taxon>Pyrobombus</taxon>
    </lineage>
</organism>
<dbReference type="GO" id="GO:0032259">
    <property type="term" value="P:methylation"/>
    <property type="evidence" value="ECO:0007669"/>
    <property type="project" value="UniProtKB-KW"/>
</dbReference>
<dbReference type="PANTHER" id="PTHR13563">
    <property type="entry name" value="TRNA (GUANINE-9-) METHYLTRANSFERASE"/>
    <property type="match status" value="1"/>
</dbReference>
<dbReference type="GeneID" id="117207457"/>
<keyword evidence="11" id="KW-1185">Reference proteome</keyword>
<proteinExistence type="predicted"/>
<dbReference type="PANTHER" id="PTHR13563:SF5">
    <property type="entry name" value="TRNA METHYLTRANSFERASE 10 HOMOLOG C"/>
    <property type="match status" value="1"/>
</dbReference>
<dbReference type="CTD" id="37124"/>
<keyword evidence="4" id="KW-0949">S-adenosyl-L-methionine</keyword>
<dbReference type="GO" id="GO:0000049">
    <property type="term" value="F:tRNA binding"/>
    <property type="evidence" value="ECO:0007669"/>
    <property type="project" value="TreeGrafter"/>
</dbReference>
<dbReference type="PROSITE" id="PS51675">
    <property type="entry name" value="SAM_MT_TRM10"/>
    <property type="match status" value="1"/>
</dbReference>
<dbReference type="GO" id="GO:0005654">
    <property type="term" value="C:nucleoplasm"/>
    <property type="evidence" value="ECO:0007669"/>
    <property type="project" value="TreeGrafter"/>
</dbReference>
<evidence type="ECO:0000313" key="11">
    <source>
        <dbReference type="Proteomes" id="UP000515164"/>
    </source>
</evidence>
<dbReference type="InterPro" id="IPR007356">
    <property type="entry name" value="tRNA_m1G_MeTrfase_euk"/>
</dbReference>
<evidence type="ECO:0000256" key="9">
    <source>
        <dbReference type="ARBA" id="ARBA00029803"/>
    </source>
</evidence>
<dbReference type="KEGG" id="bbif:117207457"/>
<keyword evidence="5" id="KW-0819">tRNA processing</keyword>
<dbReference type="RefSeq" id="XP_033303624.1">
    <property type="nucleotide sequence ID" value="XM_033447733.1"/>
</dbReference>
<reference evidence="12" key="1">
    <citation type="submission" date="2025-08" db="UniProtKB">
        <authorList>
            <consortium name="RefSeq"/>
        </authorList>
    </citation>
    <scope>IDENTIFICATION</scope>
    <source>
        <tissue evidence="12">Muscle</tissue>
    </source>
</reference>
<dbReference type="InterPro" id="IPR028564">
    <property type="entry name" value="MT_TRM10-typ"/>
</dbReference>
<evidence type="ECO:0000256" key="6">
    <source>
        <dbReference type="ARBA" id="ARBA00022946"/>
    </source>
</evidence>
<dbReference type="GO" id="GO:0008168">
    <property type="term" value="F:methyltransferase activity"/>
    <property type="evidence" value="ECO:0007669"/>
    <property type="project" value="UniProtKB-KW"/>
</dbReference>
<evidence type="ECO:0000256" key="4">
    <source>
        <dbReference type="ARBA" id="ARBA00022691"/>
    </source>
</evidence>
<evidence type="ECO:0000256" key="2">
    <source>
        <dbReference type="ARBA" id="ARBA00022603"/>
    </source>
</evidence>
<dbReference type="InterPro" id="IPR025812">
    <property type="entry name" value="Trm10_C_MTase_dom"/>
</dbReference>
<keyword evidence="2" id="KW-0489">Methyltransferase</keyword>
<dbReference type="CDD" id="cd18102">
    <property type="entry name" value="Trm10_MRRP1"/>
    <property type="match status" value="1"/>
</dbReference>
<evidence type="ECO:0000256" key="5">
    <source>
        <dbReference type="ARBA" id="ARBA00022694"/>
    </source>
</evidence>
<dbReference type="GO" id="GO:0005739">
    <property type="term" value="C:mitochondrion"/>
    <property type="evidence" value="ECO:0007669"/>
    <property type="project" value="UniProtKB-SubCell"/>
</dbReference>
<protein>
    <recommendedName>
        <fullName evidence="9">RNA (guanine-9-)-methyltransferase domain-containing protein 1</fullName>
    </recommendedName>
</protein>
<evidence type="ECO:0000256" key="3">
    <source>
        <dbReference type="ARBA" id="ARBA00022679"/>
    </source>
</evidence>
<evidence type="ECO:0000256" key="7">
    <source>
        <dbReference type="ARBA" id="ARBA00023054"/>
    </source>
</evidence>
<evidence type="ECO:0000313" key="12">
    <source>
        <dbReference type="RefSeq" id="XP_033303624.1"/>
    </source>
</evidence>
<dbReference type="InterPro" id="IPR038459">
    <property type="entry name" value="MT_TRM10-typ_sf"/>
</dbReference>
<dbReference type="Gene3D" id="3.40.1280.30">
    <property type="match status" value="1"/>
</dbReference>
<keyword evidence="7" id="KW-0175">Coiled coil</keyword>
<feature type="domain" description="SAM-dependent MTase TRM10-type" evidence="10">
    <location>
        <begin position="212"/>
        <end position="406"/>
    </location>
</feature>
<name>A0A6P8LYQ8_9HYME</name>
<dbReference type="Proteomes" id="UP000515164">
    <property type="component" value="Unplaced"/>
</dbReference>
<accession>A0A6P8LYQ8</accession>
<dbReference type="GO" id="GO:0070131">
    <property type="term" value="P:positive regulation of mitochondrial translation"/>
    <property type="evidence" value="ECO:0007669"/>
    <property type="project" value="TreeGrafter"/>
</dbReference>
<evidence type="ECO:0000256" key="1">
    <source>
        <dbReference type="ARBA" id="ARBA00004173"/>
    </source>
</evidence>
<evidence type="ECO:0000256" key="8">
    <source>
        <dbReference type="ARBA" id="ARBA00023128"/>
    </source>
</evidence>
<keyword evidence="3" id="KW-0808">Transferase</keyword>
<comment type="subcellular location">
    <subcellularLocation>
        <location evidence="1">Mitochondrion</location>
    </subcellularLocation>
</comment>
<sequence length="438" mass="52251">MCVYIRTVRHICMYISVVRTVCFMQSDNSVTQFSKMCRRLPSKFITIVNKFYSIVFIQPSHKFTVLQPKYPVRTHVLITRSYSTQNPSEKVSQHYRKLYAEELNSLLKDPKYKALYDKYELEIQYTKYETNRVPKNLTAYNWLYLLRTTTRNERRSYIEFLWKLDMKNENEKEKKLLKMKEKAENFNGDNIYGLNRITMFHRIRAQTINEFYNGRLISAMLHEPIMVFDIGYEQYMTPKEISNCAKQLSYSFAMNRLHDSPFNLYFCNADKDSIVMKRLHSIIPPLYDLEFPLNITSKCYLETFDRDKLVYLTPHTDTVLKNYDDNLIYIIGAMVDKKCSKPISYHKAKKQGIKMMKLPLSERLEWGSGSSKNLPLNQVLSIMLDLKHTKNWNVAMENIPKRKLQKKRVHLQEKRMLRNARMLQCFYRNETSNLADKE</sequence>
<evidence type="ECO:0000259" key="10">
    <source>
        <dbReference type="PROSITE" id="PS51675"/>
    </source>
</evidence>